<proteinExistence type="predicted"/>
<dbReference type="InterPro" id="IPR036986">
    <property type="entry name" value="S4_RNA-bd_sf"/>
</dbReference>
<keyword evidence="1" id="KW-0699">rRNA-binding</keyword>
<keyword evidence="4" id="KW-0687">Ribonucleoprotein</keyword>
<protein>
    <submittedName>
        <fullName evidence="7">40S ribosomal protein S4</fullName>
    </submittedName>
</protein>
<dbReference type="EMBL" id="KB321008">
    <property type="protein sequence ID" value="ELW48989.1"/>
    <property type="molecule type" value="Genomic_DNA"/>
</dbReference>
<dbReference type="GO" id="GO:0006412">
    <property type="term" value="P:translation"/>
    <property type="evidence" value="ECO:0007669"/>
    <property type="project" value="InterPro"/>
</dbReference>
<evidence type="ECO:0000256" key="4">
    <source>
        <dbReference type="ARBA" id="ARBA00023274"/>
    </source>
</evidence>
<name>L9JFC0_TUPCH</name>
<dbReference type="InterPro" id="IPR000876">
    <property type="entry name" value="Ribosomal_eS4"/>
</dbReference>
<dbReference type="PANTHER" id="PTHR11581:SF0">
    <property type="entry name" value="SMALL RIBOSOMAL SUBUNIT PROTEIN ES4"/>
    <property type="match status" value="1"/>
</dbReference>
<dbReference type="InterPro" id="IPR013845">
    <property type="entry name" value="Ribosomal_eS4_central_region"/>
</dbReference>
<evidence type="ECO:0000256" key="2">
    <source>
        <dbReference type="ARBA" id="ARBA00022884"/>
    </source>
</evidence>
<dbReference type="InterPro" id="IPR038237">
    <property type="entry name" value="Ribosomal_eS4_central_sf"/>
</dbReference>
<feature type="compositionally biased region" description="Basic and acidic residues" evidence="5">
    <location>
        <begin position="182"/>
        <end position="192"/>
    </location>
</feature>
<feature type="domain" description="Small ribosomal subunit protein eS4 central region" evidence="6">
    <location>
        <begin position="92"/>
        <end position="145"/>
    </location>
</feature>
<dbReference type="Gene3D" id="3.10.290.10">
    <property type="entry name" value="RNA-binding S4 domain"/>
    <property type="match status" value="1"/>
</dbReference>
<dbReference type="GO" id="GO:0003735">
    <property type="term" value="F:structural constituent of ribosome"/>
    <property type="evidence" value="ECO:0007669"/>
    <property type="project" value="InterPro"/>
</dbReference>
<dbReference type="AlphaFoldDB" id="L9JFC0"/>
<gene>
    <name evidence="7" type="ORF">TREES_T100017295</name>
</gene>
<accession>L9JFC0</accession>
<evidence type="ECO:0000256" key="3">
    <source>
        <dbReference type="ARBA" id="ARBA00022980"/>
    </source>
</evidence>
<dbReference type="InParanoid" id="L9JFC0"/>
<dbReference type="Gene3D" id="2.40.50.740">
    <property type="match status" value="1"/>
</dbReference>
<reference evidence="8" key="1">
    <citation type="submission" date="2012-07" db="EMBL/GenBank/DDBJ databases">
        <title>Genome of the Chinese tree shrew, a rising model animal genetically related to primates.</title>
        <authorList>
            <person name="Zhang G."/>
            <person name="Fan Y."/>
            <person name="Yao Y."/>
            <person name="Huang Z."/>
        </authorList>
    </citation>
    <scope>NUCLEOTIDE SEQUENCE [LARGE SCALE GENOMIC DNA]</scope>
</reference>
<sequence>MERQIRPDEQEALDHCQMASEFGHPRWSAGAYAGGQREELWAMDKHRFKYALTGDGVKKVCTQRFIEIDGKVRTDIPYPAGFMDVISIDKSGENFRLIYDTKGRFAVHRITPEEAKYKLRKVRKIFEGTKGIPHLVTHDARTMATRILSSRLRKSLEATNACPGPLHLFPAPGWLRLAETRTSKEARREGREQGFQWPSDHSNPRAACSRVAASPEVGVITDVLKVRIGVGGGGSAVIS</sequence>
<reference evidence="8" key="2">
    <citation type="journal article" date="2013" name="Nat. Commun.">
        <title>Genome of the Chinese tree shrew.</title>
        <authorList>
            <person name="Fan Y."/>
            <person name="Huang Z.Y."/>
            <person name="Cao C.C."/>
            <person name="Chen C.S."/>
            <person name="Chen Y.X."/>
            <person name="Fan D.D."/>
            <person name="He J."/>
            <person name="Hou H.L."/>
            <person name="Hu L."/>
            <person name="Hu X.T."/>
            <person name="Jiang X.T."/>
            <person name="Lai R."/>
            <person name="Lang Y.S."/>
            <person name="Liang B."/>
            <person name="Liao S.G."/>
            <person name="Mu D."/>
            <person name="Ma Y.Y."/>
            <person name="Niu Y.Y."/>
            <person name="Sun X.Q."/>
            <person name="Xia J.Q."/>
            <person name="Xiao J."/>
            <person name="Xiong Z.Q."/>
            <person name="Xu L."/>
            <person name="Yang L."/>
            <person name="Zhang Y."/>
            <person name="Zhao W."/>
            <person name="Zhao X.D."/>
            <person name="Zheng Y.T."/>
            <person name="Zhou J.M."/>
            <person name="Zhu Y.B."/>
            <person name="Zhang G.J."/>
            <person name="Wang J."/>
            <person name="Yao Y.G."/>
        </authorList>
    </citation>
    <scope>NUCLEOTIDE SEQUENCE [LARGE SCALE GENOMIC DNA]</scope>
</reference>
<evidence type="ECO:0000256" key="5">
    <source>
        <dbReference type="SAM" id="MobiDB-lite"/>
    </source>
</evidence>
<dbReference type="Pfam" id="PF00900">
    <property type="entry name" value="Ribosomal_S4e"/>
    <property type="match status" value="1"/>
</dbReference>
<feature type="region of interest" description="Disordered" evidence="5">
    <location>
        <begin position="182"/>
        <end position="204"/>
    </location>
</feature>
<evidence type="ECO:0000313" key="7">
    <source>
        <dbReference type="EMBL" id="ELW48989.1"/>
    </source>
</evidence>
<keyword evidence="8" id="KW-1185">Reference proteome</keyword>
<dbReference type="STRING" id="246437.L9JFC0"/>
<organism evidence="7 8">
    <name type="scientific">Tupaia chinensis</name>
    <name type="common">Chinese tree shrew</name>
    <name type="synonym">Tupaia belangeri chinensis</name>
    <dbReference type="NCBI Taxonomy" id="246437"/>
    <lineage>
        <taxon>Eukaryota</taxon>
        <taxon>Metazoa</taxon>
        <taxon>Chordata</taxon>
        <taxon>Craniata</taxon>
        <taxon>Vertebrata</taxon>
        <taxon>Euteleostomi</taxon>
        <taxon>Mammalia</taxon>
        <taxon>Eutheria</taxon>
        <taxon>Euarchontoglires</taxon>
        <taxon>Scandentia</taxon>
        <taxon>Tupaiidae</taxon>
        <taxon>Tupaia</taxon>
    </lineage>
</organism>
<keyword evidence="3 7" id="KW-0689">Ribosomal protein</keyword>
<dbReference type="Proteomes" id="UP000011518">
    <property type="component" value="Unassembled WGS sequence"/>
</dbReference>
<dbReference type="GO" id="GO:0019843">
    <property type="term" value="F:rRNA binding"/>
    <property type="evidence" value="ECO:0007669"/>
    <property type="project" value="UniProtKB-KW"/>
</dbReference>
<dbReference type="PANTHER" id="PTHR11581">
    <property type="entry name" value="30S/40S RIBOSOMAL PROTEIN S4"/>
    <property type="match status" value="1"/>
</dbReference>
<evidence type="ECO:0000313" key="8">
    <source>
        <dbReference type="Proteomes" id="UP000011518"/>
    </source>
</evidence>
<dbReference type="GO" id="GO:0022627">
    <property type="term" value="C:cytosolic small ribosomal subunit"/>
    <property type="evidence" value="ECO:0007669"/>
    <property type="project" value="TreeGrafter"/>
</dbReference>
<evidence type="ECO:0000256" key="1">
    <source>
        <dbReference type="ARBA" id="ARBA00022730"/>
    </source>
</evidence>
<keyword evidence="2" id="KW-0694">RNA-binding</keyword>
<evidence type="ECO:0000259" key="6">
    <source>
        <dbReference type="Pfam" id="PF00900"/>
    </source>
</evidence>